<evidence type="ECO:0000256" key="2">
    <source>
        <dbReference type="ARBA" id="ARBA00007783"/>
    </source>
</evidence>
<evidence type="ECO:0000256" key="3">
    <source>
        <dbReference type="ARBA" id="ARBA00022448"/>
    </source>
</evidence>
<keyword evidence="10" id="KW-0067">ATP-binding</keyword>
<dbReference type="Pfam" id="PF12698">
    <property type="entry name" value="ABC2_membrane_3"/>
    <property type="match status" value="1"/>
</dbReference>
<reference evidence="10 11" key="1">
    <citation type="submission" date="2018-11" db="EMBL/GenBank/DDBJ databases">
        <title>Genome sequencing and assembly of Clostridium tagluense strain A121.</title>
        <authorList>
            <person name="Murakami T."/>
            <person name="Segawa T."/>
            <person name="Shcherbakova V.A."/>
            <person name="Mori H."/>
            <person name="Yoshimura Y."/>
        </authorList>
    </citation>
    <scope>NUCLEOTIDE SEQUENCE [LARGE SCALE GENOMIC DNA]</scope>
    <source>
        <strain evidence="10 11">A121</strain>
    </source>
</reference>
<evidence type="ECO:0000256" key="5">
    <source>
        <dbReference type="ARBA" id="ARBA00022692"/>
    </source>
</evidence>
<evidence type="ECO:0000256" key="7">
    <source>
        <dbReference type="ARBA" id="ARBA00023136"/>
    </source>
</evidence>
<dbReference type="GO" id="GO:0005524">
    <property type="term" value="F:ATP binding"/>
    <property type="evidence" value="ECO:0007669"/>
    <property type="project" value="UniProtKB-KW"/>
</dbReference>
<dbReference type="PRINTS" id="PR00164">
    <property type="entry name" value="ABC2TRNSPORT"/>
</dbReference>
<feature type="transmembrane region" description="Helical" evidence="8">
    <location>
        <begin position="21"/>
        <end position="39"/>
    </location>
</feature>
<comment type="subcellular location">
    <subcellularLocation>
        <location evidence="1 8">Cell membrane</location>
        <topology evidence="1 8">Multi-pass membrane protein</topology>
    </subcellularLocation>
</comment>
<sequence length="381" mass="43149">MRNIFLIAQNMFKIIFKKKSNIVVYIILPIVLVLIFMSLQGPSSDSKVSLGVINKDNTEIAVDMLKYLDSTEKFKIVPINEENLEDKVSNGDVQFALIIPENMKEKILKRNMENIQIISIKGQDATVWIENYIDMYMGNLMSISKAANGKEEVFNKIYKGYSKQELTLQSKFVTDNTKGRSSTQNTMGLFIMVMLMGTTTTSTLILKEKRERTYQRICTSPVSSKQYMTSNVIVNLFIVFIQITIVMFLATKILKYNMHVPTMQLLIILMSFGVVAVSIGLAIVAFAKSSASASNLSTLIITPSCMLGGCFWPVSMMPEYLQRLSDFIPQSWALGAIRKLQTGAQFKDILWNITILLGFALAFFLISVYKIKKDRNVERFI</sequence>
<organism evidence="10 11">
    <name type="scientific">Clostridium tagluense</name>
    <dbReference type="NCBI Taxonomy" id="360422"/>
    <lineage>
        <taxon>Bacteria</taxon>
        <taxon>Bacillati</taxon>
        <taxon>Bacillota</taxon>
        <taxon>Clostridia</taxon>
        <taxon>Eubacteriales</taxon>
        <taxon>Clostridiaceae</taxon>
        <taxon>Clostridium</taxon>
    </lineage>
</organism>
<evidence type="ECO:0000313" key="11">
    <source>
        <dbReference type="Proteomes" id="UP000287872"/>
    </source>
</evidence>
<dbReference type="AlphaFoldDB" id="A0A401UJQ5"/>
<protein>
    <recommendedName>
        <fullName evidence="8">Transport permease protein</fullName>
    </recommendedName>
</protein>
<keyword evidence="10" id="KW-0547">Nucleotide-binding</keyword>
<evidence type="ECO:0000256" key="4">
    <source>
        <dbReference type="ARBA" id="ARBA00022475"/>
    </source>
</evidence>
<feature type="domain" description="ABC transmembrane type-2" evidence="9">
    <location>
        <begin position="150"/>
        <end position="374"/>
    </location>
</feature>
<dbReference type="InterPro" id="IPR000412">
    <property type="entry name" value="ABC_2_transport"/>
</dbReference>
<keyword evidence="7 8" id="KW-0472">Membrane</keyword>
<keyword evidence="3 8" id="KW-0813">Transport</keyword>
<evidence type="ECO:0000256" key="1">
    <source>
        <dbReference type="ARBA" id="ARBA00004651"/>
    </source>
</evidence>
<dbReference type="InterPro" id="IPR047817">
    <property type="entry name" value="ABC2_TM_bact-type"/>
</dbReference>
<feature type="transmembrane region" description="Helical" evidence="8">
    <location>
        <begin position="227"/>
        <end position="250"/>
    </location>
</feature>
<keyword evidence="5 8" id="KW-0812">Transmembrane</keyword>
<dbReference type="GO" id="GO:0043190">
    <property type="term" value="C:ATP-binding cassette (ABC) transporter complex"/>
    <property type="evidence" value="ECO:0007669"/>
    <property type="project" value="InterPro"/>
</dbReference>
<dbReference type="PANTHER" id="PTHR30294:SF45">
    <property type="entry name" value="LINEARMYCIN RESISTANCE PERMEASE PROTEIN LNRN"/>
    <property type="match status" value="1"/>
</dbReference>
<dbReference type="EMBL" id="BHYK01000006">
    <property type="protein sequence ID" value="GCD09790.1"/>
    <property type="molecule type" value="Genomic_DNA"/>
</dbReference>
<proteinExistence type="inferred from homology"/>
<keyword evidence="11" id="KW-1185">Reference proteome</keyword>
<evidence type="ECO:0000259" key="9">
    <source>
        <dbReference type="PROSITE" id="PS51012"/>
    </source>
</evidence>
<evidence type="ECO:0000256" key="8">
    <source>
        <dbReference type="RuleBase" id="RU361157"/>
    </source>
</evidence>
<feature type="transmembrane region" description="Helical" evidence="8">
    <location>
        <begin position="262"/>
        <end position="284"/>
    </location>
</feature>
<feature type="transmembrane region" description="Helical" evidence="8">
    <location>
        <begin position="349"/>
        <end position="369"/>
    </location>
</feature>
<evidence type="ECO:0000313" key="10">
    <source>
        <dbReference type="EMBL" id="GCD09790.1"/>
    </source>
</evidence>
<dbReference type="OrthoDB" id="266913at2"/>
<feature type="transmembrane region" description="Helical" evidence="8">
    <location>
        <begin position="187"/>
        <end position="206"/>
    </location>
</feature>
<feature type="transmembrane region" description="Helical" evidence="8">
    <location>
        <begin position="296"/>
        <end position="314"/>
    </location>
</feature>
<dbReference type="Gene3D" id="3.40.1710.10">
    <property type="entry name" value="abc type-2 transporter like domain"/>
    <property type="match status" value="1"/>
</dbReference>
<comment type="caution">
    <text evidence="10">The sequence shown here is derived from an EMBL/GenBank/DDBJ whole genome shotgun (WGS) entry which is preliminary data.</text>
</comment>
<comment type="similarity">
    <text evidence="2 8">Belongs to the ABC-2 integral membrane protein family.</text>
</comment>
<keyword evidence="6 8" id="KW-1133">Transmembrane helix</keyword>
<keyword evidence="4 8" id="KW-1003">Cell membrane</keyword>
<dbReference type="PROSITE" id="PS51012">
    <property type="entry name" value="ABC_TM2"/>
    <property type="match status" value="1"/>
</dbReference>
<dbReference type="GO" id="GO:0140359">
    <property type="term" value="F:ABC-type transporter activity"/>
    <property type="evidence" value="ECO:0007669"/>
    <property type="project" value="InterPro"/>
</dbReference>
<dbReference type="PANTHER" id="PTHR30294">
    <property type="entry name" value="MEMBRANE COMPONENT OF ABC TRANSPORTER YHHJ-RELATED"/>
    <property type="match status" value="1"/>
</dbReference>
<accession>A0A401UJQ5</accession>
<gene>
    <name evidence="10" type="primary">sagI</name>
    <name evidence="10" type="ORF">Ctaglu_14130</name>
</gene>
<dbReference type="Proteomes" id="UP000287872">
    <property type="component" value="Unassembled WGS sequence"/>
</dbReference>
<dbReference type="RefSeq" id="WP_124999540.1">
    <property type="nucleotide sequence ID" value="NZ_BHYK01000006.1"/>
</dbReference>
<evidence type="ECO:0000256" key="6">
    <source>
        <dbReference type="ARBA" id="ARBA00022989"/>
    </source>
</evidence>
<dbReference type="InterPro" id="IPR051449">
    <property type="entry name" value="ABC-2_transporter_component"/>
</dbReference>
<name>A0A401UJQ5_9CLOT</name>
<dbReference type="InterPro" id="IPR013525">
    <property type="entry name" value="ABC2_TM"/>
</dbReference>